<dbReference type="RefSeq" id="WP_166257826.1">
    <property type="nucleotide sequence ID" value="NZ_JAAMOW010000006.1"/>
</dbReference>
<comment type="caution">
    <text evidence="2">The sequence shown here is derived from an EMBL/GenBank/DDBJ whole genome shotgun (WGS) entry which is preliminary data.</text>
</comment>
<dbReference type="GO" id="GO:0004806">
    <property type="term" value="F:triacylglycerol lipase activity"/>
    <property type="evidence" value="ECO:0007669"/>
    <property type="project" value="TreeGrafter"/>
</dbReference>
<gene>
    <name evidence="2" type="ORF">G7Y85_13310</name>
</gene>
<dbReference type="AlphaFoldDB" id="A0A6M2BT08"/>
<dbReference type="GO" id="GO:0019433">
    <property type="term" value="P:triglyceride catabolic process"/>
    <property type="evidence" value="ECO:0007669"/>
    <property type="project" value="TreeGrafter"/>
</dbReference>
<reference evidence="2 3" key="1">
    <citation type="journal article" date="2014" name="Int. J. Syst. Evol. Microbiol.">
        <title>Solimonas terrae sp. nov., isolated from soil.</title>
        <authorList>
            <person name="Kim S.J."/>
            <person name="Moon J.Y."/>
            <person name="Weon H.Y."/>
            <person name="Ahn J.H."/>
            <person name="Chen W.M."/>
            <person name="Kwon S.W."/>
        </authorList>
    </citation>
    <scope>NUCLEOTIDE SEQUENCE [LARGE SCALE GENOMIC DNA]</scope>
    <source>
        <strain evidence="2 3">KIS83-12</strain>
    </source>
</reference>
<dbReference type="PANTHER" id="PTHR23025:SF3">
    <property type="entry name" value="HORMONE-SENSITIVE LIPASE"/>
    <property type="match status" value="1"/>
</dbReference>
<dbReference type="GO" id="GO:0005829">
    <property type="term" value="C:cytosol"/>
    <property type="evidence" value="ECO:0007669"/>
    <property type="project" value="TreeGrafter"/>
</dbReference>
<dbReference type="EMBL" id="JAAMOW010000006">
    <property type="protein sequence ID" value="NGY05746.1"/>
    <property type="molecule type" value="Genomic_DNA"/>
</dbReference>
<accession>A0A6M2BT08</accession>
<organism evidence="2 3">
    <name type="scientific">Solimonas terrae</name>
    <dbReference type="NCBI Taxonomy" id="1396819"/>
    <lineage>
        <taxon>Bacteria</taxon>
        <taxon>Pseudomonadati</taxon>
        <taxon>Pseudomonadota</taxon>
        <taxon>Gammaproteobacteria</taxon>
        <taxon>Nevskiales</taxon>
        <taxon>Nevskiaceae</taxon>
        <taxon>Solimonas</taxon>
    </lineage>
</organism>
<dbReference type="InterPro" id="IPR013094">
    <property type="entry name" value="AB_hydrolase_3"/>
</dbReference>
<protein>
    <submittedName>
        <fullName evidence="2">Alpha/beta hydrolase</fullName>
    </submittedName>
</protein>
<dbReference type="InterPro" id="IPR029058">
    <property type="entry name" value="AB_hydrolase_fold"/>
</dbReference>
<dbReference type="GO" id="GO:0004771">
    <property type="term" value="F:sterol ester esterase activity"/>
    <property type="evidence" value="ECO:0007669"/>
    <property type="project" value="TreeGrafter"/>
</dbReference>
<proteinExistence type="predicted"/>
<dbReference type="Gene3D" id="3.40.50.1820">
    <property type="entry name" value="alpha/beta hydrolase"/>
    <property type="match status" value="1"/>
</dbReference>
<sequence>MKAEAHELQRARLPTTETGTPTLKNVFISRRSRLITWLLRRFMRPWLKWALHGSYERIARLQLLTASRVCKDACGFDLDYDVIGAPDAGVPGHVVGHLDQTGKPVVLWLHGGAFVLPAAPEIHVRLVAQLCRELDAVGFLPDYRLAPFNRFPAALDDCERAYKALLDLGFAGPRIVLAGESAGGNLVLGLLQRIRRKGWPMPACAIPVSPATELGRVHAPPSRTLRMKSDPILPIASLQRVDEMYAGGHDACDPELSPLYADCRGFPPMYLLASDAEVLLDDTVLFARRAKAAGVDVRFEIWPVLPHAFPLFGALYPEVRQAREDIVAFARSTL</sequence>
<evidence type="ECO:0000259" key="1">
    <source>
        <dbReference type="Pfam" id="PF07859"/>
    </source>
</evidence>
<dbReference type="Proteomes" id="UP000472676">
    <property type="component" value="Unassembled WGS sequence"/>
</dbReference>
<keyword evidence="3" id="KW-1185">Reference proteome</keyword>
<dbReference type="Pfam" id="PF07859">
    <property type="entry name" value="Abhydrolase_3"/>
    <property type="match status" value="1"/>
</dbReference>
<feature type="domain" description="Alpha/beta hydrolase fold-3" evidence="1">
    <location>
        <begin position="106"/>
        <end position="310"/>
    </location>
</feature>
<dbReference type="SUPFAM" id="SSF53474">
    <property type="entry name" value="alpha/beta-Hydrolases"/>
    <property type="match status" value="1"/>
</dbReference>
<dbReference type="PANTHER" id="PTHR23025">
    <property type="entry name" value="TRIACYLGLYCEROL LIPASE"/>
    <property type="match status" value="1"/>
</dbReference>
<evidence type="ECO:0000313" key="3">
    <source>
        <dbReference type="Proteomes" id="UP000472676"/>
    </source>
</evidence>
<evidence type="ECO:0000313" key="2">
    <source>
        <dbReference type="EMBL" id="NGY05746.1"/>
    </source>
</evidence>
<name>A0A6M2BT08_9GAMM</name>
<keyword evidence="2" id="KW-0378">Hydrolase</keyword>